<dbReference type="InterPro" id="IPR018368">
    <property type="entry name" value="ClpA/B_CS1"/>
</dbReference>
<dbReference type="Pfam" id="PF10431">
    <property type="entry name" value="ClpB_D2-small"/>
    <property type="match status" value="1"/>
</dbReference>
<evidence type="ECO:0000256" key="3">
    <source>
        <dbReference type="ARBA" id="ARBA00022840"/>
    </source>
</evidence>
<accession>A0ABS1T7U1</accession>
<dbReference type="SUPFAM" id="SSF52540">
    <property type="entry name" value="P-loop containing nucleoside triphosphate hydrolases"/>
    <property type="match status" value="2"/>
</dbReference>
<keyword evidence="9" id="KW-0378">Hydrolase</keyword>
<dbReference type="PANTHER" id="PTHR11638">
    <property type="entry name" value="ATP-DEPENDENT CLP PROTEASE"/>
    <property type="match status" value="1"/>
</dbReference>
<dbReference type="CDD" id="cd19499">
    <property type="entry name" value="RecA-like_ClpB_Hsp104-like"/>
    <property type="match status" value="1"/>
</dbReference>
<evidence type="ECO:0000256" key="7">
    <source>
        <dbReference type="SAM" id="Coils"/>
    </source>
</evidence>
<dbReference type="InterPro" id="IPR004176">
    <property type="entry name" value="Clp_R_N"/>
</dbReference>
<proteinExistence type="inferred from homology"/>
<dbReference type="InterPro" id="IPR028299">
    <property type="entry name" value="ClpA/B_CS2"/>
</dbReference>
<evidence type="ECO:0000256" key="1">
    <source>
        <dbReference type="ARBA" id="ARBA00022737"/>
    </source>
</evidence>
<feature type="coiled-coil region" evidence="7">
    <location>
        <begin position="45"/>
        <end position="72"/>
    </location>
</feature>
<evidence type="ECO:0000313" key="10">
    <source>
        <dbReference type="Proteomes" id="UP000632377"/>
    </source>
</evidence>
<keyword evidence="2 6" id="KW-0547">Nucleotide-binding</keyword>
<gene>
    <name evidence="9" type="primary">clpA</name>
    <name evidence="9" type="ORF">JK636_06515</name>
</gene>
<dbReference type="Pfam" id="PF17871">
    <property type="entry name" value="AAA_lid_9"/>
    <property type="match status" value="1"/>
</dbReference>
<dbReference type="InterPro" id="IPR003593">
    <property type="entry name" value="AAA+_ATPase"/>
</dbReference>
<evidence type="ECO:0000256" key="2">
    <source>
        <dbReference type="ARBA" id="ARBA00022741"/>
    </source>
</evidence>
<keyword evidence="4 6" id="KW-0143">Chaperone</keyword>
<dbReference type="InterPro" id="IPR041546">
    <property type="entry name" value="ClpA/ClpB_AAA_lid"/>
</dbReference>
<organism evidence="9 10">
    <name type="scientific">Clostridium rhizosphaerae</name>
    <dbReference type="NCBI Taxonomy" id="2803861"/>
    <lineage>
        <taxon>Bacteria</taxon>
        <taxon>Bacillati</taxon>
        <taxon>Bacillota</taxon>
        <taxon>Clostridia</taxon>
        <taxon>Eubacteriales</taxon>
        <taxon>Clostridiaceae</taxon>
        <taxon>Clostridium</taxon>
    </lineage>
</organism>
<dbReference type="InterPro" id="IPR003959">
    <property type="entry name" value="ATPase_AAA_core"/>
</dbReference>
<dbReference type="Proteomes" id="UP000632377">
    <property type="component" value="Unassembled WGS sequence"/>
</dbReference>
<dbReference type="PROSITE" id="PS51903">
    <property type="entry name" value="CLP_R"/>
    <property type="match status" value="1"/>
</dbReference>
<sequence length="748" mass="83658">MDIDRLLNEIFMAAYNEAKADKHQYITPEHILYAALFFDESKEIVESCGANIDELKKDIKNYLDAYVDKIDNKEPVQTLGVDSILSSAASHVLSSGKKVISFGDILVAIYDEEEGFGSFFLKEQGITRLDILNYITHGVSKIDIRRNLSEGISKIETEDDTKENNDRSILNNFAVELTEKALKGELDPLIGREEILERTLQVLCRRLKNNPVHVGDPGVGKTAITEGIAQLIVSGKVPKALKNYKIYSIDMAGMLAGTKYRGDFEERIKKVLNKIVKEENAIVFIDEIHTVIGAGAISGGSMDASNILKPFLDRGKLRVIGSTTYEEYKKVFEKDRALSRRFQKIEIPETSVEDTVKILEGLKEKYESYHKVQYTERAIKLAVELSAKYIQDRHLPDKAIDVIDEAGAYAGLHFSEGEETNIIDEKLIEKIVSLMGKIPAESVSVNEVDKLRTIEGRLKDVIYGQDNAVDTVVRAIKRSRAGFNEGEKPIASLLFVGPTGVGKTELSKQTAEHLGVPLIRFDMSEYQEKHTVARLVGAPPGYVGYEEGGLLTDAIRKTPHCVLLLDEIEKVHPDVLNVLLQIMDYATLTDNTGKKADFKNVILIMTSNAGAKEVGKSMIGFGDRILEEEAINKEVERVFSPEFRNRLDDIVVFNKMDECMAISIAKKAVRKFEDKLKNKNISLKVTDRCYKWIADKGLLSHYGAREINRVVQQEVKPYFVDEVLFGQLSSGGNALIDIIDGKINITKV</sequence>
<dbReference type="Gene3D" id="1.10.1780.10">
    <property type="entry name" value="Clp, N-terminal domain"/>
    <property type="match status" value="1"/>
</dbReference>
<dbReference type="Pfam" id="PF07724">
    <property type="entry name" value="AAA_2"/>
    <property type="match status" value="1"/>
</dbReference>
<feature type="domain" description="Clp R" evidence="8">
    <location>
        <begin position="1"/>
        <end position="147"/>
    </location>
</feature>
<dbReference type="GO" id="GO:0005524">
    <property type="term" value="F:ATP binding"/>
    <property type="evidence" value="ECO:0007669"/>
    <property type="project" value="UniProtKB-KW"/>
</dbReference>
<dbReference type="InterPro" id="IPR001270">
    <property type="entry name" value="ClpA/B"/>
</dbReference>
<keyword evidence="3 6" id="KW-0067">ATP-binding</keyword>
<dbReference type="InterPro" id="IPR019489">
    <property type="entry name" value="Clp_ATPase_C"/>
</dbReference>
<dbReference type="InterPro" id="IPR027417">
    <property type="entry name" value="P-loop_NTPase"/>
</dbReference>
<keyword evidence="7" id="KW-0175">Coiled coil</keyword>
<keyword evidence="10" id="KW-1185">Reference proteome</keyword>
<dbReference type="Pfam" id="PF00004">
    <property type="entry name" value="AAA"/>
    <property type="match status" value="1"/>
</dbReference>
<dbReference type="GO" id="GO:0008233">
    <property type="term" value="F:peptidase activity"/>
    <property type="evidence" value="ECO:0007669"/>
    <property type="project" value="UniProtKB-KW"/>
</dbReference>
<dbReference type="Pfam" id="PF02861">
    <property type="entry name" value="Clp_N"/>
    <property type="match status" value="1"/>
</dbReference>
<dbReference type="SMART" id="SM00382">
    <property type="entry name" value="AAA"/>
    <property type="match status" value="2"/>
</dbReference>
<dbReference type="PANTHER" id="PTHR11638:SF111">
    <property type="entry name" value="ATP-DEPENDENT CLP PROTEASE ATP-BINDING SUBUNIT CLPA"/>
    <property type="match status" value="1"/>
</dbReference>
<keyword evidence="1 5" id="KW-0677">Repeat</keyword>
<evidence type="ECO:0000256" key="5">
    <source>
        <dbReference type="PROSITE-ProRule" id="PRU01251"/>
    </source>
</evidence>
<dbReference type="SMART" id="SM01086">
    <property type="entry name" value="ClpB_D2-small"/>
    <property type="match status" value="1"/>
</dbReference>
<evidence type="ECO:0000256" key="4">
    <source>
        <dbReference type="ARBA" id="ARBA00023186"/>
    </source>
</evidence>
<dbReference type="InterPro" id="IPR050130">
    <property type="entry name" value="ClpA_ClpB"/>
</dbReference>
<evidence type="ECO:0000259" key="8">
    <source>
        <dbReference type="PROSITE" id="PS51903"/>
    </source>
</evidence>
<dbReference type="NCBIfam" id="TIGR02639">
    <property type="entry name" value="ClpA"/>
    <property type="match status" value="1"/>
</dbReference>
<protein>
    <submittedName>
        <fullName evidence="9">ATP-dependent Clp protease ATP-binding subunit ClpA</fullName>
    </submittedName>
</protein>
<evidence type="ECO:0000256" key="6">
    <source>
        <dbReference type="RuleBase" id="RU004432"/>
    </source>
</evidence>
<comment type="similarity">
    <text evidence="6">Belongs to the ClpA/ClpB family.</text>
</comment>
<dbReference type="PRINTS" id="PR00300">
    <property type="entry name" value="CLPPROTEASEA"/>
</dbReference>
<keyword evidence="9" id="KW-0645">Protease</keyword>
<dbReference type="InterPro" id="IPR036628">
    <property type="entry name" value="Clp_N_dom_sf"/>
</dbReference>
<dbReference type="PROSITE" id="PS00870">
    <property type="entry name" value="CLPAB_1"/>
    <property type="match status" value="1"/>
</dbReference>
<dbReference type="SUPFAM" id="SSF81923">
    <property type="entry name" value="Double Clp-N motif"/>
    <property type="match status" value="1"/>
</dbReference>
<dbReference type="Gene3D" id="1.10.8.60">
    <property type="match status" value="2"/>
</dbReference>
<comment type="caution">
    <text evidence="9">The sequence shown here is derived from an EMBL/GenBank/DDBJ whole genome shotgun (WGS) entry which is preliminary data.</text>
</comment>
<dbReference type="EMBL" id="JAESWC010000002">
    <property type="protein sequence ID" value="MBL4935409.1"/>
    <property type="molecule type" value="Genomic_DNA"/>
</dbReference>
<dbReference type="PROSITE" id="PS00871">
    <property type="entry name" value="CLPAB_2"/>
    <property type="match status" value="1"/>
</dbReference>
<evidence type="ECO:0000313" key="9">
    <source>
        <dbReference type="EMBL" id="MBL4935409.1"/>
    </source>
</evidence>
<dbReference type="CDD" id="cd00009">
    <property type="entry name" value="AAA"/>
    <property type="match status" value="1"/>
</dbReference>
<dbReference type="Gene3D" id="3.40.50.300">
    <property type="entry name" value="P-loop containing nucleotide triphosphate hydrolases"/>
    <property type="match status" value="2"/>
</dbReference>
<reference evidence="9 10" key="1">
    <citation type="submission" date="2021-01" db="EMBL/GenBank/DDBJ databases">
        <title>Genome public.</title>
        <authorList>
            <person name="Liu C."/>
            <person name="Sun Q."/>
        </authorList>
    </citation>
    <scope>NUCLEOTIDE SEQUENCE [LARGE SCALE GENOMIC DNA]</scope>
    <source>
        <strain evidence="9 10">YIM B02515</strain>
    </source>
</reference>
<dbReference type="RefSeq" id="WP_202748015.1">
    <property type="nucleotide sequence ID" value="NZ_JAESWC010000002.1"/>
</dbReference>
<dbReference type="GO" id="GO:0006508">
    <property type="term" value="P:proteolysis"/>
    <property type="evidence" value="ECO:0007669"/>
    <property type="project" value="UniProtKB-KW"/>
</dbReference>
<dbReference type="InterPro" id="IPR013461">
    <property type="entry name" value="ClpA"/>
</dbReference>
<name>A0ABS1T7U1_9CLOT</name>